<accession>T1BMX8</accession>
<reference evidence="1" key="1">
    <citation type="submission" date="2013-08" db="EMBL/GenBank/DDBJ databases">
        <authorList>
            <person name="Mendez C."/>
            <person name="Richter M."/>
            <person name="Ferrer M."/>
            <person name="Sanchez J."/>
        </authorList>
    </citation>
    <scope>NUCLEOTIDE SEQUENCE</scope>
</reference>
<dbReference type="EMBL" id="AUZX01003340">
    <property type="protein sequence ID" value="EQD74186.1"/>
    <property type="molecule type" value="Genomic_DNA"/>
</dbReference>
<dbReference type="GO" id="GO:0019546">
    <property type="term" value="P:L-arginine deiminase pathway"/>
    <property type="evidence" value="ECO:0007669"/>
    <property type="project" value="TreeGrafter"/>
</dbReference>
<dbReference type="AlphaFoldDB" id="T1BMX8"/>
<protein>
    <submittedName>
        <fullName evidence="1">Arginine deiminase</fullName>
    </submittedName>
</protein>
<evidence type="ECO:0000313" key="1">
    <source>
        <dbReference type="EMBL" id="EQD74186.1"/>
    </source>
</evidence>
<dbReference type="Pfam" id="PF02274">
    <property type="entry name" value="ADI"/>
    <property type="match status" value="1"/>
</dbReference>
<feature type="non-terminal residue" evidence="1">
    <location>
        <position position="1"/>
    </location>
</feature>
<name>T1BMX8_9ZZZZ</name>
<dbReference type="PANTHER" id="PTHR47271:SF2">
    <property type="entry name" value="ARGININE DEIMINASE"/>
    <property type="match status" value="1"/>
</dbReference>
<gene>
    <name evidence="1" type="ORF">B1A_04589</name>
</gene>
<comment type="caution">
    <text evidence="1">The sequence shown here is derived from an EMBL/GenBank/DDBJ whole genome shotgun (WGS) entry which is preliminary data.</text>
</comment>
<dbReference type="SUPFAM" id="SSF55909">
    <property type="entry name" value="Pentein"/>
    <property type="match status" value="1"/>
</dbReference>
<organism evidence="1">
    <name type="scientific">mine drainage metagenome</name>
    <dbReference type="NCBI Taxonomy" id="410659"/>
    <lineage>
        <taxon>unclassified sequences</taxon>
        <taxon>metagenomes</taxon>
        <taxon>ecological metagenomes</taxon>
    </lineage>
</organism>
<dbReference type="GO" id="GO:0016990">
    <property type="term" value="F:arginine deiminase activity"/>
    <property type="evidence" value="ECO:0007669"/>
    <property type="project" value="TreeGrafter"/>
</dbReference>
<dbReference type="PANTHER" id="PTHR47271">
    <property type="entry name" value="ARGININE DEIMINASE"/>
    <property type="match status" value="1"/>
</dbReference>
<reference evidence="1" key="2">
    <citation type="journal article" date="2014" name="ISME J.">
        <title>Microbial stratification in low pH oxic and suboxic macroscopic growths along an acid mine drainage.</title>
        <authorList>
            <person name="Mendez-Garcia C."/>
            <person name="Mesa V."/>
            <person name="Sprenger R.R."/>
            <person name="Richter M."/>
            <person name="Diez M.S."/>
            <person name="Solano J."/>
            <person name="Bargiela R."/>
            <person name="Golyshina O.V."/>
            <person name="Manteca A."/>
            <person name="Ramos J.L."/>
            <person name="Gallego J.R."/>
            <person name="Llorente I."/>
            <person name="Martins Dos Santos V.A."/>
            <person name="Jensen O.N."/>
            <person name="Pelaez A.I."/>
            <person name="Sanchez J."/>
            <person name="Ferrer M."/>
        </authorList>
    </citation>
    <scope>NUCLEOTIDE SEQUENCE</scope>
</reference>
<dbReference type="Gene3D" id="3.75.10.10">
    <property type="entry name" value="L-arginine/glycine Amidinotransferase, Chain A"/>
    <property type="match status" value="1"/>
</dbReference>
<proteinExistence type="predicted"/>
<sequence length="269" mass="29874">LTRRGFILGRMAKPQRRLESWITGAVLRAARAPIVGEVKAPGTFEGGDFIPGGEWALLGVGDRTNGSAVRQILRMPLGYDEIAVVEQPTHPLLPPGDRDPMINMHLDTYVNLAGHDVAVGSELLLNVARTQVYRRRGPRMARVERTTTLADYLRRKGVEVVPISTIEQMSYASNFLATRDHHIVAVDVGRTAERVLGHLARVARRRPARYGRLYRTARRELTDLRSSGELFPRTPMLRAAGVTVRSLPLEEITGGYGGAHCLTCVQRRQ</sequence>